<dbReference type="InterPro" id="IPR036188">
    <property type="entry name" value="FAD/NAD-bd_sf"/>
</dbReference>
<dbReference type="EMBL" id="JANKAS010000001">
    <property type="protein sequence ID" value="MCR1897570.1"/>
    <property type="molecule type" value="Genomic_DNA"/>
</dbReference>
<dbReference type="Proteomes" id="UP001205748">
    <property type="component" value="Unassembled WGS sequence"/>
</dbReference>
<dbReference type="Pfam" id="PF04324">
    <property type="entry name" value="Fer2_BFD"/>
    <property type="match status" value="1"/>
</dbReference>
<dbReference type="SUPFAM" id="SSF54373">
    <property type="entry name" value="FAD-linked reductases, C-terminal domain"/>
    <property type="match status" value="1"/>
</dbReference>
<dbReference type="InterPro" id="IPR052745">
    <property type="entry name" value="G3P_Oxidase/Oxidoreductase"/>
</dbReference>
<dbReference type="InterPro" id="IPR006076">
    <property type="entry name" value="FAD-dep_OxRdtase"/>
</dbReference>
<proteinExistence type="predicted"/>
<dbReference type="InterPro" id="IPR007419">
    <property type="entry name" value="BFD-like_2Fe2S-bd_dom"/>
</dbReference>
<dbReference type="PANTHER" id="PTHR42720:SF1">
    <property type="entry name" value="GLYCEROL 3-PHOSPHATE OXIDASE"/>
    <property type="match status" value="1"/>
</dbReference>
<evidence type="ECO:0000313" key="3">
    <source>
        <dbReference type="EMBL" id="MCR1897570.1"/>
    </source>
</evidence>
<dbReference type="PANTHER" id="PTHR42720">
    <property type="entry name" value="GLYCEROL-3-PHOSPHATE DEHYDROGENASE"/>
    <property type="match status" value="1"/>
</dbReference>
<dbReference type="Pfam" id="PF01266">
    <property type="entry name" value="DAO"/>
    <property type="match status" value="1"/>
</dbReference>
<dbReference type="SUPFAM" id="SSF51905">
    <property type="entry name" value="FAD/NAD(P)-binding domain"/>
    <property type="match status" value="1"/>
</dbReference>
<keyword evidence="4" id="KW-1185">Reference proteome</keyword>
<dbReference type="AlphaFoldDB" id="A0AAE3KYK1"/>
<accession>A0AAE3KYK1</accession>
<dbReference type="CDD" id="cd19946">
    <property type="entry name" value="GlpA-like_Fer2_BFD-like"/>
    <property type="match status" value="1"/>
</dbReference>
<evidence type="ECO:0000259" key="2">
    <source>
        <dbReference type="Pfam" id="PF04324"/>
    </source>
</evidence>
<organism evidence="3 4">
    <name type="scientific">Irregularibacter muris</name>
    <dbReference type="NCBI Taxonomy" id="1796619"/>
    <lineage>
        <taxon>Bacteria</taxon>
        <taxon>Bacillati</taxon>
        <taxon>Bacillota</taxon>
        <taxon>Clostridia</taxon>
        <taxon>Eubacteriales</taxon>
        <taxon>Eubacteriaceae</taxon>
        <taxon>Irregularibacter</taxon>
    </lineage>
</organism>
<feature type="domain" description="BFD-like [2Fe-2S]-binding" evidence="2">
    <location>
        <begin position="397"/>
        <end position="450"/>
    </location>
</feature>
<comment type="caution">
    <text evidence="3">The sequence shown here is derived from an EMBL/GenBank/DDBJ whole genome shotgun (WGS) entry which is preliminary data.</text>
</comment>
<name>A0AAE3KYK1_9FIRM</name>
<evidence type="ECO:0000313" key="4">
    <source>
        <dbReference type="Proteomes" id="UP001205748"/>
    </source>
</evidence>
<dbReference type="Gene3D" id="3.30.9.10">
    <property type="entry name" value="D-Amino Acid Oxidase, subunit A, domain 2"/>
    <property type="match status" value="1"/>
</dbReference>
<evidence type="ECO:0000259" key="1">
    <source>
        <dbReference type="Pfam" id="PF01266"/>
    </source>
</evidence>
<reference evidence="3" key="1">
    <citation type="submission" date="2022-07" db="EMBL/GenBank/DDBJ databases">
        <title>Enhanced cultured diversity of the mouse gut microbiota enables custom-made synthetic communities.</title>
        <authorList>
            <person name="Afrizal A."/>
        </authorList>
    </citation>
    <scope>NUCLEOTIDE SEQUENCE</scope>
    <source>
        <strain evidence="3">DSM 28593</strain>
    </source>
</reference>
<feature type="domain" description="FAD dependent oxidoreductase" evidence="1">
    <location>
        <begin position="3"/>
        <end position="350"/>
    </location>
</feature>
<dbReference type="Gene3D" id="1.10.10.1100">
    <property type="entry name" value="BFD-like [2Fe-2S]-binding domain"/>
    <property type="match status" value="1"/>
</dbReference>
<sequence>MYDLCIIGGGIVGTNIARELSKYQLNILVLEKEEDIGCGATKANSGIVHGGYVAKPDTLKGKLCIQGNRMYRQLNQQLNFGYKQTGALVLAFNQEDMEELEKLYQSGIENGVKEIEIIDREQALQMEPNLNPDIAAALYCGEVGITSPYEFAIALMENAIDNGVTLKLNTEVKNIEKDNGIFTIDTGEKSYQARYIINSAGVFSDKIASMVGQNTFDILPRRGQYVIFDKGTGEKVNHVIFQVPSKKGKGILVASTYHGNLMIGPNAEDTQNKEDVGTEKDALEEIVMTAKRSVPQFNLNQIIRTFSGIRATPTTKDFIIEETKEKGFINVAGIESPGLTASPAIALHVKDILKDMGVELVLKEDFNPYRKPIIKEKNLKPEEIKDLLFIDSAPEKIICRCEGVSEAEIVDALHRNIDIYSPDAIKRRTRAGMGRCQGGFCESRVREIISREKNIPLDQVPHREDQLKGKGEREKADFYRK</sequence>
<dbReference type="InterPro" id="IPR041854">
    <property type="entry name" value="BFD-like_2Fe2S-bd_dom_sf"/>
</dbReference>
<gene>
    <name evidence="3" type="ORF">NSA47_01010</name>
</gene>
<dbReference type="RefSeq" id="WP_257528974.1">
    <property type="nucleotide sequence ID" value="NZ_JANKAS010000001.1"/>
</dbReference>
<protein>
    <submittedName>
        <fullName evidence="3">FAD-dependent oxidoreductase</fullName>
    </submittedName>
</protein>
<dbReference type="Gene3D" id="3.50.50.60">
    <property type="entry name" value="FAD/NAD(P)-binding domain"/>
    <property type="match status" value="1"/>
</dbReference>